<dbReference type="EMBL" id="JBFXLU010000077">
    <property type="protein sequence ID" value="KAL2844784.1"/>
    <property type="molecule type" value="Genomic_DNA"/>
</dbReference>
<accession>A0ABR4JYZ8</accession>
<feature type="compositionally biased region" description="Low complexity" evidence="1">
    <location>
        <begin position="169"/>
        <end position="182"/>
    </location>
</feature>
<organism evidence="2 3">
    <name type="scientific">Aspergillus pseudoustus</name>
    <dbReference type="NCBI Taxonomy" id="1810923"/>
    <lineage>
        <taxon>Eukaryota</taxon>
        <taxon>Fungi</taxon>
        <taxon>Dikarya</taxon>
        <taxon>Ascomycota</taxon>
        <taxon>Pezizomycotina</taxon>
        <taxon>Eurotiomycetes</taxon>
        <taxon>Eurotiomycetidae</taxon>
        <taxon>Eurotiales</taxon>
        <taxon>Aspergillaceae</taxon>
        <taxon>Aspergillus</taxon>
        <taxon>Aspergillus subgen. Nidulantes</taxon>
    </lineage>
</organism>
<proteinExistence type="predicted"/>
<evidence type="ECO:0000256" key="1">
    <source>
        <dbReference type="SAM" id="MobiDB-lite"/>
    </source>
</evidence>
<keyword evidence="3" id="KW-1185">Reference proteome</keyword>
<protein>
    <submittedName>
        <fullName evidence="2">Uncharacterized protein</fullName>
    </submittedName>
</protein>
<feature type="region of interest" description="Disordered" evidence="1">
    <location>
        <begin position="163"/>
        <end position="212"/>
    </location>
</feature>
<feature type="compositionally biased region" description="Low complexity" evidence="1">
    <location>
        <begin position="191"/>
        <end position="201"/>
    </location>
</feature>
<gene>
    <name evidence="2" type="ORF">BJY01DRAFT_247947</name>
</gene>
<name>A0ABR4JYZ8_9EURO</name>
<sequence length="293" mass="33078">MDKVRNSNEFSVDFKDYRSIDRNLKKQCEKVVDKINSILRIFRPILSRKSGSAWEDFRVRLYWFLRDRKELGLLCTNLDLLTRYMDIFIALVNLDITQQGFEGTESDAIKLQIETQQEQIATLLKIVRNIEKNQAVASPTPDKLQTEIRHEMRRIFKKTVAEMERGKSESGSSQGSSQSSSSPKPPPSSPPTISSRRTPSPGGCTDTIHLSDNKTETLDTMAFLNDVRLNWRDSFPVSGSGVSYVSFADEPFREQSTAPISPSSGTIDQKGELCLAHRNPNTADLAHEHQTPV</sequence>
<evidence type="ECO:0000313" key="3">
    <source>
        <dbReference type="Proteomes" id="UP001610446"/>
    </source>
</evidence>
<comment type="caution">
    <text evidence="2">The sequence shown here is derived from an EMBL/GenBank/DDBJ whole genome shotgun (WGS) entry which is preliminary data.</text>
</comment>
<reference evidence="2 3" key="1">
    <citation type="submission" date="2024-07" db="EMBL/GenBank/DDBJ databases">
        <title>Section-level genome sequencing and comparative genomics of Aspergillus sections Usti and Cavernicolus.</title>
        <authorList>
            <consortium name="Lawrence Berkeley National Laboratory"/>
            <person name="Nybo J.L."/>
            <person name="Vesth T.C."/>
            <person name="Theobald S."/>
            <person name="Frisvad J.C."/>
            <person name="Larsen T.O."/>
            <person name="Kjaerboelling I."/>
            <person name="Rothschild-Mancinelli K."/>
            <person name="Lyhne E.K."/>
            <person name="Kogle M.E."/>
            <person name="Barry K."/>
            <person name="Clum A."/>
            <person name="Na H."/>
            <person name="Ledsgaard L."/>
            <person name="Lin J."/>
            <person name="Lipzen A."/>
            <person name="Kuo A."/>
            <person name="Riley R."/>
            <person name="Mondo S."/>
            <person name="Labutti K."/>
            <person name="Haridas S."/>
            <person name="Pangalinan J."/>
            <person name="Salamov A.A."/>
            <person name="Simmons B.A."/>
            <person name="Magnuson J.K."/>
            <person name="Chen J."/>
            <person name="Drula E."/>
            <person name="Henrissat B."/>
            <person name="Wiebenga A."/>
            <person name="Lubbers R.J."/>
            <person name="Gomes A.C."/>
            <person name="Makela M.R."/>
            <person name="Stajich J."/>
            <person name="Grigoriev I.V."/>
            <person name="Mortensen U.H."/>
            <person name="De Vries R.P."/>
            <person name="Baker S.E."/>
            <person name="Andersen M.R."/>
        </authorList>
    </citation>
    <scope>NUCLEOTIDE SEQUENCE [LARGE SCALE GENOMIC DNA]</scope>
    <source>
        <strain evidence="2 3">CBS 123904</strain>
    </source>
</reference>
<dbReference type="Proteomes" id="UP001610446">
    <property type="component" value="Unassembled WGS sequence"/>
</dbReference>
<evidence type="ECO:0000313" key="2">
    <source>
        <dbReference type="EMBL" id="KAL2844784.1"/>
    </source>
</evidence>